<evidence type="ECO:0000313" key="5">
    <source>
        <dbReference type="Proteomes" id="UP000343335"/>
    </source>
</evidence>
<keyword evidence="3" id="KW-0812">Transmembrane</keyword>
<feature type="transmembrane region" description="Helical" evidence="3">
    <location>
        <begin position="190"/>
        <end position="207"/>
    </location>
</feature>
<dbReference type="PRINTS" id="PR00950">
    <property type="entry name" value="TYPE3IMSPROT"/>
</dbReference>
<dbReference type="GO" id="GO:0009306">
    <property type="term" value="P:protein secretion"/>
    <property type="evidence" value="ECO:0007669"/>
    <property type="project" value="InterPro"/>
</dbReference>
<dbReference type="PANTHER" id="PTHR30531:SF14">
    <property type="entry name" value="SURFACE PRESENTATION OF ANTIGENS PROTEIN SPAS"/>
    <property type="match status" value="1"/>
</dbReference>
<feature type="transmembrane region" description="Helical" evidence="3">
    <location>
        <begin position="84"/>
        <end position="106"/>
    </location>
</feature>
<dbReference type="PANTHER" id="PTHR30531">
    <property type="entry name" value="FLAGELLAR BIOSYNTHETIC PROTEIN FLHB"/>
    <property type="match status" value="1"/>
</dbReference>
<feature type="compositionally biased region" description="Low complexity" evidence="2">
    <location>
        <begin position="347"/>
        <end position="370"/>
    </location>
</feature>
<feature type="transmembrane region" description="Helical" evidence="3">
    <location>
        <begin position="150"/>
        <end position="170"/>
    </location>
</feature>
<dbReference type="Gene3D" id="3.40.1690.10">
    <property type="entry name" value="secretion proteins EscU"/>
    <property type="match status" value="1"/>
</dbReference>
<dbReference type="GO" id="GO:0005886">
    <property type="term" value="C:plasma membrane"/>
    <property type="evidence" value="ECO:0007669"/>
    <property type="project" value="TreeGrafter"/>
</dbReference>
<dbReference type="Pfam" id="PF01312">
    <property type="entry name" value="Bac_export_2"/>
    <property type="match status" value="1"/>
</dbReference>
<evidence type="ECO:0000256" key="1">
    <source>
        <dbReference type="ARBA" id="ARBA00010690"/>
    </source>
</evidence>
<keyword evidence="3" id="KW-1133">Transmembrane helix</keyword>
<organism evidence="4 5">
    <name type="scientific">Pandoraea commovens</name>
    <dbReference type="NCBI Taxonomy" id="2508289"/>
    <lineage>
        <taxon>Bacteria</taxon>
        <taxon>Pseudomonadati</taxon>
        <taxon>Pseudomonadota</taxon>
        <taxon>Betaproteobacteria</taxon>
        <taxon>Burkholderiales</taxon>
        <taxon>Burkholderiaceae</taxon>
        <taxon>Pandoraea</taxon>
    </lineage>
</organism>
<accession>A0A5E4W6S7</accession>
<protein>
    <submittedName>
        <fullName evidence="4">Type III secretion protein</fullName>
    </submittedName>
</protein>
<evidence type="ECO:0000256" key="2">
    <source>
        <dbReference type="SAM" id="MobiDB-lite"/>
    </source>
</evidence>
<evidence type="ECO:0000256" key="3">
    <source>
        <dbReference type="SAM" id="Phobius"/>
    </source>
</evidence>
<proteinExistence type="inferred from homology"/>
<dbReference type="InterPro" id="IPR006135">
    <property type="entry name" value="T3SS_substrate_exporter"/>
</dbReference>
<feature type="transmembrane region" description="Helical" evidence="3">
    <location>
        <begin position="32"/>
        <end position="52"/>
    </location>
</feature>
<feature type="compositionally biased region" description="Basic and acidic residues" evidence="2">
    <location>
        <begin position="7"/>
        <end position="22"/>
    </location>
</feature>
<gene>
    <name evidence="4" type="ORF">PCO31010_03130</name>
</gene>
<comment type="similarity">
    <text evidence="1">Belongs to the type III secretion exporter family.</text>
</comment>
<dbReference type="SUPFAM" id="SSF160544">
    <property type="entry name" value="EscU C-terminal domain-like"/>
    <property type="match status" value="1"/>
</dbReference>
<dbReference type="Proteomes" id="UP000343335">
    <property type="component" value="Unassembled WGS sequence"/>
</dbReference>
<feature type="region of interest" description="Disordered" evidence="2">
    <location>
        <begin position="1"/>
        <end position="22"/>
    </location>
</feature>
<dbReference type="EMBL" id="CABPSA010000005">
    <property type="protein sequence ID" value="VVE20412.1"/>
    <property type="molecule type" value="Genomic_DNA"/>
</dbReference>
<reference evidence="4 5" key="1">
    <citation type="submission" date="2019-08" db="EMBL/GenBank/DDBJ databases">
        <authorList>
            <person name="Peeters C."/>
        </authorList>
    </citation>
    <scope>NUCLEOTIDE SEQUENCE [LARGE SCALE GENOMIC DNA]</scope>
    <source>
        <strain evidence="4 5">LMG 31010</strain>
    </source>
</reference>
<feature type="region of interest" description="Disordered" evidence="2">
    <location>
        <begin position="346"/>
        <end position="378"/>
    </location>
</feature>
<dbReference type="AlphaFoldDB" id="A0A5E4W6S7"/>
<dbReference type="RefSeq" id="WP_150665037.1">
    <property type="nucleotide sequence ID" value="NZ_CABPSA010000005.1"/>
</dbReference>
<keyword evidence="3" id="KW-0472">Membrane</keyword>
<name>A0A5E4W6S7_9BURK</name>
<dbReference type="OrthoDB" id="9807950at2"/>
<sequence length="378" mass="41692">MSQQSAKTERPSQRRLDKAREDGQVAKSEDTVFVILLGLLFGFLIYNGRYIAEYLVGVISLPTRLYDAPFESAAMQVLLEASGLALTLIISILVTTNALSFVLHWLQFGPLFSLKPISPSLKKLDVVANIKQIFSVKTLVEVIKMLAKSAVLAAIVFFVLKGNLGLLFSLPWRGVAGISYGIGKVMTHLLTLNFFFFALLAIFDILWQRHQHIKQLRMSKEEVKREQKESEGDPHFKRHRRGFFQEIVAGDAERVPLSTAVVTNPTHLAVALYYDPEVTPLPVVIAKGEDDGARTIVSIARNAGVPVIQNIPVARRLYRRDVFRAIPKDLISATAEIVVLAQRMRETGQSSTTMSGDSDGSLSSDGTSSPDDAEIGSP</sequence>
<dbReference type="InterPro" id="IPR029025">
    <property type="entry name" value="T3SS_substrate_exporter_C"/>
</dbReference>
<evidence type="ECO:0000313" key="4">
    <source>
        <dbReference type="EMBL" id="VVE20412.1"/>
    </source>
</evidence>